<dbReference type="NCBIfam" id="TIGR00125">
    <property type="entry name" value="cyt_tran_rel"/>
    <property type="match status" value="1"/>
</dbReference>
<dbReference type="NCBIfam" id="TIGR00018">
    <property type="entry name" value="panC"/>
    <property type="match status" value="1"/>
</dbReference>
<evidence type="ECO:0000256" key="8">
    <source>
        <dbReference type="HAMAP-Rule" id="MF_00158"/>
    </source>
</evidence>
<gene>
    <name evidence="8" type="primary">panC</name>
    <name evidence="9" type="ORF">EV141_2199</name>
</gene>
<feature type="binding site" evidence="8">
    <location>
        <position position="170"/>
    </location>
    <ligand>
        <name>(R)-pantoate</name>
        <dbReference type="ChEBI" id="CHEBI:15980"/>
    </ligand>
</feature>
<sequence>MTSAAEPAAESAPIVIDTVAGVRSAVAGWRDAGHRVALVPTMGSLHAGHLALVARAAELADRVIVSVFVNPLQFGPSEDFARYPRDLSADRALLAGVEGAAGAVTVFAPTVDEMYPSGPVETRVTAGDVGATFEGAARPGHFDGVLTVVAKLLGIVTPDVVLFGEKDAQQVFLVSRMVRELDIATTVEVVETVRDDDGLALSSRNAYLDDAARAVARSIPAAITAAREAAAGGVDAALAAARATLDAGSVDVDYVTLVDASTFMAVGSEHRGEVRMLVAARVSGTRLIDTAAFSVG</sequence>
<dbReference type="EMBL" id="SGWW01000004">
    <property type="protein sequence ID" value="RZS55209.1"/>
    <property type="molecule type" value="Genomic_DNA"/>
</dbReference>
<reference evidence="9 10" key="1">
    <citation type="journal article" date="2015" name="Stand. Genomic Sci.">
        <title>Genomic Encyclopedia of Bacterial and Archaeal Type Strains, Phase III: the genomes of soil and plant-associated and newly described type strains.</title>
        <authorList>
            <person name="Whitman W.B."/>
            <person name="Woyke T."/>
            <person name="Klenk H.P."/>
            <person name="Zhou Y."/>
            <person name="Lilburn T.G."/>
            <person name="Beck B.J."/>
            <person name="De Vos P."/>
            <person name="Vandamme P."/>
            <person name="Eisen J.A."/>
            <person name="Garrity G."/>
            <person name="Hugenholtz P."/>
            <person name="Kyrpides N.C."/>
        </authorList>
    </citation>
    <scope>NUCLEOTIDE SEQUENCE [LARGE SCALE GENOMIC DNA]</scope>
    <source>
        <strain evidence="9 10">CV2</strain>
    </source>
</reference>
<proteinExistence type="inferred from homology"/>
<dbReference type="Pfam" id="PF02569">
    <property type="entry name" value="Pantoate_ligase"/>
    <property type="match status" value="1"/>
</dbReference>
<feature type="binding site" evidence="8">
    <location>
        <position position="73"/>
    </location>
    <ligand>
        <name>(R)-pantoate</name>
        <dbReference type="ChEBI" id="CHEBI:15980"/>
    </ligand>
</feature>
<dbReference type="Gene3D" id="3.30.1300.10">
    <property type="entry name" value="Pantoate-beta-alanine ligase, C-terminal domain"/>
    <property type="match status" value="1"/>
</dbReference>
<dbReference type="GO" id="GO:0005829">
    <property type="term" value="C:cytosol"/>
    <property type="evidence" value="ECO:0007669"/>
    <property type="project" value="TreeGrafter"/>
</dbReference>
<feature type="binding site" evidence="8">
    <location>
        <position position="73"/>
    </location>
    <ligand>
        <name>beta-alanine</name>
        <dbReference type="ChEBI" id="CHEBI:57966"/>
    </ligand>
</feature>
<dbReference type="PANTHER" id="PTHR21299:SF1">
    <property type="entry name" value="PANTOATE--BETA-ALANINE LIGASE"/>
    <property type="match status" value="1"/>
</dbReference>
<dbReference type="Gene3D" id="3.40.50.620">
    <property type="entry name" value="HUPs"/>
    <property type="match status" value="1"/>
</dbReference>
<keyword evidence="6 8" id="KW-0067">ATP-binding</keyword>
<dbReference type="OrthoDB" id="9773087at2"/>
<dbReference type="SUPFAM" id="SSF52374">
    <property type="entry name" value="Nucleotidylyl transferase"/>
    <property type="match status" value="1"/>
</dbReference>
<keyword evidence="5 8" id="KW-0547">Nucleotide-binding</keyword>
<feature type="active site" description="Proton donor" evidence="8">
    <location>
        <position position="49"/>
    </location>
</feature>
<evidence type="ECO:0000313" key="9">
    <source>
        <dbReference type="EMBL" id="RZS55209.1"/>
    </source>
</evidence>
<keyword evidence="4 8" id="KW-0566">Pantothenate biosynthesis</keyword>
<dbReference type="HAMAP" id="MF_00158">
    <property type="entry name" value="PanC"/>
    <property type="match status" value="1"/>
</dbReference>
<keyword evidence="10" id="KW-1185">Reference proteome</keyword>
<comment type="subunit">
    <text evidence="8">Homodimer.</text>
</comment>
<evidence type="ECO:0000256" key="2">
    <source>
        <dbReference type="ARBA" id="ARBA00009256"/>
    </source>
</evidence>
<evidence type="ECO:0000313" key="10">
    <source>
        <dbReference type="Proteomes" id="UP000293519"/>
    </source>
</evidence>
<dbReference type="InterPro" id="IPR004821">
    <property type="entry name" value="Cyt_trans-like"/>
</dbReference>
<dbReference type="EC" id="6.3.2.1" evidence="8"/>
<evidence type="ECO:0000256" key="6">
    <source>
        <dbReference type="ARBA" id="ARBA00022840"/>
    </source>
</evidence>
<dbReference type="RefSeq" id="WP_130485980.1">
    <property type="nucleotide sequence ID" value="NZ_SGWW01000004.1"/>
</dbReference>
<dbReference type="AlphaFoldDB" id="A0A4Q7LNU1"/>
<comment type="miscellaneous">
    <text evidence="8">The reaction proceeds by a bi uni uni bi ping pong mechanism.</text>
</comment>
<name>A0A4Q7LNU1_9MICO</name>
<comment type="function">
    <text evidence="8">Catalyzes the condensation of pantoate with beta-alanine in an ATP-dependent reaction via a pantoyl-adenylate intermediate.</text>
</comment>
<dbReference type="GO" id="GO:0015940">
    <property type="term" value="P:pantothenate biosynthetic process"/>
    <property type="evidence" value="ECO:0007669"/>
    <property type="project" value="UniProtKB-UniRule"/>
</dbReference>
<evidence type="ECO:0000256" key="7">
    <source>
        <dbReference type="ARBA" id="ARBA00048258"/>
    </source>
</evidence>
<comment type="similarity">
    <text evidence="2 8">Belongs to the pantothenate synthetase family.</text>
</comment>
<dbReference type="GO" id="GO:0004592">
    <property type="term" value="F:pantoate-beta-alanine ligase activity"/>
    <property type="evidence" value="ECO:0007669"/>
    <property type="project" value="UniProtKB-UniRule"/>
</dbReference>
<evidence type="ECO:0000256" key="1">
    <source>
        <dbReference type="ARBA" id="ARBA00004990"/>
    </source>
</evidence>
<dbReference type="GO" id="GO:0005524">
    <property type="term" value="F:ATP binding"/>
    <property type="evidence" value="ECO:0007669"/>
    <property type="project" value="UniProtKB-KW"/>
</dbReference>
<dbReference type="UniPathway" id="UPA00028">
    <property type="reaction ID" value="UER00005"/>
</dbReference>
<feature type="binding site" evidence="8">
    <location>
        <begin position="42"/>
        <end position="49"/>
    </location>
    <ligand>
        <name>ATP</name>
        <dbReference type="ChEBI" id="CHEBI:30616"/>
    </ligand>
</feature>
<organism evidence="9 10">
    <name type="scientific">Microcella putealis</name>
    <dbReference type="NCBI Taxonomy" id="337005"/>
    <lineage>
        <taxon>Bacteria</taxon>
        <taxon>Bacillati</taxon>
        <taxon>Actinomycetota</taxon>
        <taxon>Actinomycetes</taxon>
        <taxon>Micrococcales</taxon>
        <taxon>Microbacteriaceae</taxon>
        <taxon>Microcella</taxon>
    </lineage>
</organism>
<dbReference type="InterPro" id="IPR014729">
    <property type="entry name" value="Rossmann-like_a/b/a_fold"/>
</dbReference>
<feature type="binding site" evidence="8">
    <location>
        <position position="193"/>
    </location>
    <ligand>
        <name>ATP</name>
        <dbReference type="ChEBI" id="CHEBI:30616"/>
    </ligand>
</feature>
<comment type="caution">
    <text evidence="9">The sequence shown here is derived from an EMBL/GenBank/DDBJ whole genome shotgun (WGS) entry which is preliminary data.</text>
</comment>
<comment type="pathway">
    <text evidence="1 8">Cofactor biosynthesis; (R)-pantothenate biosynthesis; (R)-pantothenate from (R)-pantoate and beta-alanine: step 1/1.</text>
</comment>
<evidence type="ECO:0000256" key="3">
    <source>
        <dbReference type="ARBA" id="ARBA00022598"/>
    </source>
</evidence>
<dbReference type="Proteomes" id="UP000293519">
    <property type="component" value="Unassembled WGS sequence"/>
</dbReference>
<feature type="binding site" evidence="8">
    <location>
        <begin position="201"/>
        <end position="204"/>
    </location>
    <ligand>
        <name>ATP</name>
        <dbReference type="ChEBI" id="CHEBI:30616"/>
    </ligand>
</feature>
<keyword evidence="3 8" id="KW-0436">Ligase</keyword>
<dbReference type="InterPro" id="IPR042176">
    <property type="entry name" value="Pantoate_ligase_C"/>
</dbReference>
<evidence type="ECO:0000256" key="4">
    <source>
        <dbReference type="ARBA" id="ARBA00022655"/>
    </source>
</evidence>
<dbReference type="InterPro" id="IPR003721">
    <property type="entry name" value="Pantoate_ligase"/>
</dbReference>
<comment type="subcellular location">
    <subcellularLocation>
        <location evidence="8">Cytoplasm</location>
    </subcellularLocation>
</comment>
<evidence type="ECO:0000256" key="5">
    <source>
        <dbReference type="ARBA" id="ARBA00022741"/>
    </source>
</evidence>
<dbReference type="CDD" id="cd00560">
    <property type="entry name" value="PanC"/>
    <property type="match status" value="1"/>
</dbReference>
<comment type="catalytic activity">
    <reaction evidence="7 8">
        <text>(R)-pantoate + beta-alanine + ATP = (R)-pantothenate + AMP + diphosphate + H(+)</text>
        <dbReference type="Rhea" id="RHEA:10912"/>
        <dbReference type="ChEBI" id="CHEBI:15378"/>
        <dbReference type="ChEBI" id="CHEBI:15980"/>
        <dbReference type="ChEBI" id="CHEBI:29032"/>
        <dbReference type="ChEBI" id="CHEBI:30616"/>
        <dbReference type="ChEBI" id="CHEBI:33019"/>
        <dbReference type="ChEBI" id="CHEBI:57966"/>
        <dbReference type="ChEBI" id="CHEBI:456215"/>
        <dbReference type="EC" id="6.3.2.1"/>
    </reaction>
</comment>
<feature type="binding site" evidence="8">
    <location>
        <begin position="164"/>
        <end position="167"/>
    </location>
    <ligand>
        <name>ATP</name>
        <dbReference type="ChEBI" id="CHEBI:30616"/>
    </ligand>
</feature>
<dbReference type="PANTHER" id="PTHR21299">
    <property type="entry name" value="CYTIDYLATE KINASE/PANTOATE-BETA-ALANINE LIGASE"/>
    <property type="match status" value="1"/>
</dbReference>
<protein>
    <recommendedName>
        <fullName evidence="8">Pantothenate synthetase</fullName>
        <shortName evidence="8">PS</shortName>
        <ecNumber evidence="8">6.3.2.1</ecNumber>
    </recommendedName>
    <alternativeName>
        <fullName evidence="8">Pantoate--beta-alanine ligase</fullName>
    </alternativeName>
    <alternativeName>
        <fullName evidence="8">Pantoate-activating enzyme</fullName>
    </alternativeName>
</protein>
<keyword evidence="8" id="KW-0963">Cytoplasm</keyword>
<accession>A0A4Q7LNU1</accession>